<sequence length="107" mass="12231">MNEVKHSYGRKNRHEDVGTTAKVEDRRSPHYPVEEIVNKIPRLEEMDDNDEIDPPMLDNHVNESIDLTLPVADPHSKGHNSLAIRLHRKMSNQGKISTQVETVKGRS</sequence>
<reference evidence="3" key="1">
    <citation type="submission" date="2024-07" db="EMBL/GenBank/DDBJ databases">
        <title>Two chromosome-level genome assemblies of Korean endemic species Abeliophyllum distichum and Forsythia ovata (Oleaceae).</title>
        <authorList>
            <person name="Jang H."/>
        </authorList>
    </citation>
    <scope>NUCLEOTIDE SEQUENCE [LARGE SCALE GENOMIC DNA]</scope>
</reference>
<name>A0ABD1RKX5_9LAMI</name>
<accession>A0ABD1RKX5</accession>
<organism evidence="2 3">
    <name type="scientific">Forsythia ovata</name>
    <dbReference type="NCBI Taxonomy" id="205694"/>
    <lineage>
        <taxon>Eukaryota</taxon>
        <taxon>Viridiplantae</taxon>
        <taxon>Streptophyta</taxon>
        <taxon>Embryophyta</taxon>
        <taxon>Tracheophyta</taxon>
        <taxon>Spermatophyta</taxon>
        <taxon>Magnoliopsida</taxon>
        <taxon>eudicotyledons</taxon>
        <taxon>Gunneridae</taxon>
        <taxon>Pentapetalae</taxon>
        <taxon>asterids</taxon>
        <taxon>lamiids</taxon>
        <taxon>Lamiales</taxon>
        <taxon>Oleaceae</taxon>
        <taxon>Forsythieae</taxon>
        <taxon>Forsythia</taxon>
    </lineage>
</organism>
<dbReference type="AlphaFoldDB" id="A0ABD1RKX5"/>
<feature type="compositionally biased region" description="Basic and acidic residues" evidence="1">
    <location>
        <begin position="13"/>
        <end position="30"/>
    </location>
</feature>
<comment type="caution">
    <text evidence="2">The sequence shown here is derived from an EMBL/GenBank/DDBJ whole genome shotgun (WGS) entry which is preliminary data.</text>
</comment>
<evidence type="ECO:0000313" key="3">
    <source>
        <dbReference type="Proteomes" id="UP001604277"/>
    </source>
</evidence>
<feature type="region of interest" description="Disordered" evidence="1">
    <location>
        <begin position="1"/>
        <end position="30"/>
    </location>
</feature>
<evidence type="ECO:0000256" key="1">
    <source>
        <dbReference type="SAM" id="MobiDB-lite"/>
    </source>
</evidence>
<keyword evidence="3" id="KW-1185">Reference proteome</keyword>
<dbReference type="EMBL" id="JBFOLJ010000012">
    <property type="protein sequence ID" value="KAL2489064.1"/>
    <property type="molecule type" value="Genomic_DNA"/>
</dbReference>
<protein>
    <submittedName>
        <fullName evidence="2">Uncharacterized protein</fullName>
    </submittedName>
</protein>
<gene>
    <name evidence="2" type="ORF">Fot_42356</name>
</gene>
<proteinExistence type="predicted"/>
<dbReference type="Proteomes" id="UP001604277">
    <property type="component" value="Unassembled WGS sequence"/>
</dbReference>
<evidence type="ECO:0000313" key="2">
    <source>
        <dbReference type="EMBL" id="KAL2489064.1"/>
    </source>
</evidence>